<name>A0A0M4EQD7_DROBS</name>
<sequence>MSLPPPPPMGVTPIVVATRPASSAQQNGHALPISCYIDAESSKQIVDDVFGFLNDEPDVSGPLGPNVKEKSLMFERELRLRKDVPTKLLSRPVNYYEAAPRKIINQTRL</sequence>
<proteinExistence type="predicted"/>
<accession>A0A0M4EQD7</accession>
<dbReference type="EMBL" id="CP012523">
    <property type="protein sequence ID" value="ALC38957.1"/>
    <property type="molecule type" value="Genomic_DNA"/>
</dbReference>
<dbReference type="AlphaFoldDB" id="A0A0M4EQD7"/>
<dbReference type="OrthoDB" id="6108017at2759"/>
<evidence type="ECO:0000313" key="2">
    <source>
        <dbReference type="Proteomes" id="UP000494163"/>
    </source>
</evidence>
<protein>
    <submittedName>
        <fullName evidence="1">Maker451</fullName>
    </submittedName>
</protein>
<evidence type="ECO:0000313" key="1">
    <source>
        <dbReference type="EMBL" id="ALC38957.1"/>
    </source>
</evidence>
<gene>
    <name evidence="1" type="ORF">Dbus_chr2Lg1042</name>
</gene>
<reference evidence="1 2" key="1">
    <citation type="submission" date="2015-08" db="EMBL/GenBank/DDBJ databases">
        <title>Ancestral chromatin configuration constrains chromatin evolution on differentiating sex chromosomes in Drosophila.</title>
        <authorList>
            <person name="Zhou Q."/>
            <person name="Bachtrog D."/>
        </authorList>
    </citation>
    <scope>NUCLEOTIDE SEQUENCE [LARGE SCALE GENOMIC DNA]</scope>
    <source>
        <tissue evidence="1">Whole larvae</tissue>
    </source>
</reference>
<keyword evidence="2" id="KW-1185">Reference proteome</keyword>
<dbReference type="STRING" id="30019.A0A0M4EQD7"/>
<dbReference type="Proteomes" id="UP000494163">
    <property type="component" value="Chromosome 2L"/>
</dbReference>
<organism evidence="1 2">
    <name type="scientific">Drosophila busckii</name>
    <name type="common">Fruit fly</name>
    <dbReference type="NCBI Taxonomy" id="30019"/>
    <lineage>
        <taxon>Eukaryota</taxon>
        <taxon>Metazoa</taxon>
        <taxon>Ecdysozoa</taxon>
        <taxon>Arthropoda</taxon>
        <taxon>Hexapoda</taxon>
        <taxon>Insecta</taxon>
        <taxon>Pterygota</taxon>
        <taxon>Neoptera</taxon>
        <taxon>Endopterygota</taxon>
        <taxon>Diptera</taxon>
        <taxon>Brachycera</taxon>
        <taxon>Muscomorpha</taxon>
        <taxon>Ephydroidea</taxon>
        <taxon>Drosophilidae</taxon>
        <taxon>Drosophila</taxon>
    </lineage>
</organism>